<dbReference type="SUPFAM" id="SSF48371">
    <property type="entry name" value="ARM repeat"/>
    <property type="match status" value="1"/>
</dbReference>
<dbReference type="GO" id="GO:0006508">
    <property type="term" value="P:proteolysis"/>
    <property type="evidence" value="ECO:0007669"/>
    <property type="project" value="UniProtKB-KW"/>
</dbReference>
<evidence type="ECO:0000256" key="6">
    <source>
        <dbReference type="ARBA" id="ARBA00022801"/>
    </source>
</evidence>
<feature type="active site" description="Proton donor" evidence="9">
    <location>
        <position position="400"/>
    </location>
</feature>
<comment type="subcellular location">
    <subcellularLocation>
        <location evidence="1">Cytoplasm</location>
    </subcellularLocation>
</comment>
<evidence type="ECO:0000256" key="7">
    <source>
        <dbReference type="ARBA" id="ARBA00022833"/>
    </source>
</evidence>
<feature type="binding site" evidence="11">
    <location>
        <position position="316"/>
    </location>
    <ligand>
        <name>Zn(2+)</name>
        <dbReference type="ChEBI" id="CHEBI:29105"/>
        <note>catalytic</note>
    </ligand>
</feature>
<dbReference type="PRINTS" id="PR00756">
    <property type="entry name" value="ALADIPTASE"/>
</dbReference>
<dbReference type="InterPro" id="IPR045357">
    <property type="entry name" value="Aminopeptidase_N-like_N"/>
</dbReference>
<dbReference type="FunFam" id="1.10.390.10:FF:000003">
    <property type="entry name" value="Leukotriene A(4) hydrolase"/>
    <property type="match status" value="1"/>
</dbReference>
<dbReference type="SMART" id="SM01263">
    <property type="entry name" value="Leuk-A4-hydro_C"/>
    <property type="match status" value="1"/>
</dbReference>
<dbReference type="Pfam" id="PF01433">
    <property type="entry name" value="Peptidase_M1"/>
    <property type="match status" value="1"/>
</dbReference>
<sequence>MASALADPCSQASECAFRCSRLQLLWHVDFERKVLRGCAEWTVQRSDGYALTGDSKPKDVDDATVVLDTKALKIEAVRVEGKPATFSLCDEHHVFGQALKISLRPAGQGDGPFQVSIDYETSPESSACQWLSAELTAGKEHPYLFTQCQAIHGRALLPCQDSPGAKFSYEASVTVPEWATALMSARRGAAPAAAAKPPDASTRVFAFHQPVPVPAYLFAIAVGHLASREVGPRSLVWSEPSMVDEVAHEFAEVESFLQAAEEITGQPYIWGQYDLLCLPPSFPYGGMENPCLTFLTPTLIAGDRSLAGVVAHEVSHSWTGNLLTNHTWEHFWLNEGWTVWLERRIEAKMHGETWYAFSSLEANDSLQEAVSRYGDSHNFTKLVPTLRDIDPDDAFSCIPYEKGFQFIHFLGEVIGSKAFPEYVTAYIGEFKMKTLTSDEFKAFTISWCGGRGVDLSAVDWDEWLHAPGMPPVRLSLANVEGERAKELAAQWLRPQSEMDPSGCPEGAAAGAPQGWRHQHWLVFFGCLSSEIDSEPSHALSLERLLRMDEAYGFSASRNAEVRFRWQRLCIKLRADFIVPQVVDFLKSQGRMKFVRPLFRELNAWPEHAHVATQTFEEWGGNYHPIARKMLAQDLAASA</sequence>
<dbReference type="SUPFAM" id="SSF63737">
    <property type="entry name" value="Leukotriene A4 hydrolase N-terminal domain"/>
    <property type="match status" value="1"/>
</dbReference>
<evidence type="ECO:0000256" key="5">
    <source>
        <dbReference type="ARBA" id="ARBA00022723"/>
    </source>
</evidence>
<feature type="active site" description="Proton acceptor" evidence="9">
    <location>
        <position position="313"/>
    </location>
</feature>
<dbReference type="EMBL" id="HBIZ01023465">
    <property type="protein sequence ID" value="CAE0762231.1"/>
    <property type="molecule type" value="Transcribed_RNA"/>
</dbReference>
<feature type="binding site" evidence="11">
    <location>
        <position position="312"/>
    </location>
    <ligand>
        <name>Zn(2+)</name>
        <dbReference type="ChEBI" id="CHEBI:29105"/>
        <note>catalytic</note>
    </ligand>
</feature>
<dbReference type="FunFam" id="3.30.2010.30:FF:000001">
    <property type="entry name" value="Leukotriene A(4) hydrolase"/>
    <property type="match status" value="1"/>
</dbReference>
<dbReference type="PANTHER" id="PTHR45726">
    <property type="entry name" value="LEUKOTRIENE A-4 HYDROLASE"/>
    <property type="match status" value="1"/>
</dbReference>
<dbReference type="InterPro" id="IPR049980">
    <property type="entry name" value="LTA4H_cat"/>
</dbReference>
<keyword evidence="7 11" id="KW-0862">Zinc</keyword>
<proteinExistence type="inferred from homology"/>
<protein>
    <recommendedName>
        <fullName evidence="12">Peptidase M1 leukotriene A4 hydrolase/aminopeptidase C-terminal domain-containing protein</fullName>
    </recommendedName>
</protein>
<dbReference type="SUPFAM" id="SSF55486">
    <property type="entry name" value="Metalloproteases ('zincins'), catalytic domain"/>
    <property type="match status" value="1"/>
</dbReference>
<dbReference type="InterPro" id="IPR015211">
    <property type="entry name" value="Peptidase_M1_C"/>
</dbReference>
<dbReference type="PANTHER" id="PTHR45726:SF3">
    <property type="entry name" value="LEUKOTRIENE A-4 HYDROLASE"/>
    <property type="match status" value="1"/>
</dbReference>
<evidence type="ECO:0000259" key="12">
    <source>
        <dbReference type="SMART" id="SM01263"/>
    </source>
</evidence>
<comment type="similarity">
    <text evidence="2">Belongs to the peptidase M1 family.</text>
</comment>
<feature type="binding site" evidence="10">
    <location>
        <begin position="590"/>
        <end position="592"/>
    </location>
    <ligand>
        <name>a peptide</name>
        <dbReference type="ChEBI" id="CHEBI:60466"/>
    </ligand>
</feature>
<feature type="domain" description="Peptidase M1 leukotriene A4 hydrolase/aminopeptidase C-terminal" evidence="12">
    <location>
        <begin position="475"/>
        <end position="634"/>
    </location>
</feature>
<dbReference type="InterPro" id="IPR027268">
    <property type="entry name" value="Peptidase_M4/M1_CTD_sf"/>
</dbReference>
<dbReference type="InterPro" id="IPR034015">
    <property type="entry name" value="M1_LTA4H"/>
</dbReference>
<keyword evidence="3" id="KW-0963">Cytoplasm</keyword>
<evidence type="ECO:0000256" key="10">
    <source>
        <dbReference type="PIRSR" id="PIRSR634015-2"/>
    </source>
</evidence>
<keyword evidence="6" id="KW-0378">Hydrolase</keyword>
<dbReference type="InterPro" id="IPR016024">
    <property type="entry name" value="ARM-type_fold"/>
</dbReference>
<comment type="cofactor">
    <cofactor evidence="11">
        <name>Zn(2+)</name>
        <dbReference type="ChEBI" id="CHEBI:29105"/>
    </cofactor>
    <text evidence="11">Binds 1 zinc ion per subunit.</text>
</comment>
<evidence type="ECO:0000256" key="2">
    <source>
        <dbReference type="ARBA" id="ARBA00010136"/>
    </source>
</evidence>
<keyword evidence="4" id="KW-0645">Protease</keyword>
<dbReference type="GO" id="GO:0005829">
    <property type="term" value="C:cytosol"/>
    <property type="evidence" value="ECO:0007669"/>
    <property type="project" value="TreeGrafter"/>
</dbReference>
<evidence type="ECO:0000256" key="3">
    <source>
        <dbReference type="ARBA" id="ARBA00022490"/>
    </source>
</evidence>
<dbReference type="Gene3D" id="2.60.40.1730">
    <property type="entry name" value="tricorn interacting facor f3 domain"/>
    <property type="match status" value="1"/>
</dbReference>
<dbReference type="Pfam" id="PF09127">
    <property type="entry name" value="Leuk-A4-hydro_C"/>
    <property type="match status" value="1"/>
</dbReference>
<evidence type="ECO:0000256" key="11">
    <source>
        <dbReference type="PIRSR" id="PIRSR634015-3"/>
    </source>
</evidence>
<dbReference type="Gene3D" id="1.10.390.10">
    <property type="entry name" value="Neutral Protease Domain 2"/>
    <property type="match status" value="1"/>
</dbReference>
<dbReference type="CDD" id="cd09599">
    <property type="entry name" value="M1_LTA4H"/>
    <property type="match status" value="1"/>
</dbReference>
<dbReference type="GO" id="GO:0008237">
    <property type="term" value="F:metallopeptidase activity"/>
    <property type="evidence" value="ECO:0007669"/>
    <property type="project" value="UniProtKB-KW"/>
</dbReference>
<evidence type="ECO:0000256" key="8">
    <source>
        <dbReference type="ARBA" id="ARBA00023049"/>
    </source>
</evidence>
<dbReference type="Gene3D" id="1.25.40.320">
    <property type="entry name" value="Peptidase M1, leukotriene A4 hydrolase/aminopeptidase C-terminal domain"/>
    <property type="match status" value="1"/>
</dbReference>
<dbReference type="InterPro" id="IPR001930">
    <property type="entry name" value="Peptidase_M1"/>
</dbReference>
<evidence type="ECO:0000313" key="13">
    <source>
        <dbReference type="EMBL" id="CAE0762231.1"/>
    </source>
</evidence>
<name>A0A7S4BDA9_CHRCT</name>
<gene>
    <name evidence="13" type="ORF">PCAR00345_LOCUS14843</name>
</gene>
<dbReference type="Gene3D" id="3.30.2010.30">
    <property type="match status" value="1"/>
</dbReference>
<feature type="binding site" evidence="10">
    <location>
        <begin position="147"/>
        <end position="149"/>
    </location>
    <ligand>
        <name>a peptide</name>
        <dbReference type="ChEBI" id="CHEBI:60466"/>
    </ligand>
</feature>
<dbReference type="Pfam" id="PF17900">
    <property type="entry name" value="Peptidase_M1_N"/>
    <property type="match status" value="1"/>
</dbReference>
<organism evidence="13">
    <name type="scientific">Chrysotila carterae</name>
    <name type="common">Marine alga</name>
    <name type="synonym">Syracosphaera carterae</name>
    <dbReference type="NCBI Taxonomy" id="13221"/>
    <lineage>
        <taxon>Eukaryota</taxon>
        <taxon>Haptista</taxon>
        <taxon>Haptophyta</taxon>
        <taxon>Prymnesiophyceae</taxon>
        <taxon>Isochrysidales</taxon>
        <taxon>Isochrysidaceae</taxon>
        <taxon>Chrysotila</taxon>
    </lineage>
</organism>
<dbReference type="GO" id="GO:0008270">
    <property type="term" value="F:zinc ion binding"/>
    <property type="evidence" value="ECO:0007669"/>
    <property type="project" value="InterPro"/>
</dbReference>
<dbReference type="InterPro" id="IPR038502">
    <property type="entry name" value="M1_LTA-4_hydro/amino_C_sf"/>
</dbReference>
<evidence type="ECO:0000256" key="9">
    <source>
        <dbReference type="PIRSR" id="PIRSR634015-1"/>
    </source>
</evidence>
<keyword evidence="5 11" id="KW-0479">Metal-binding</keyword>
<dbReference type="InterPro" id="IPR042097">
    <property type="entry name" value="Aminopeptidase_N-like_N_sf"/>
</dbReference>
<dbReference type="AlphaFoldDB" id="A0A7S4BDA9"/>
<accession>A0A7S4BDA9</accession>
<evidence type="ECO:0000256" key="1">
    <source>
        <dbReference type="ARBA" id="ARBA00004496"/>
    </source>
</evidence>
<evidence type="ECO:0000256" key="4">
    <source>
        <dbReference type="ARBA" id="ARBA00022670"/>
    </source>
</evidence>
<dbReference type="InterPro" id="IPR014782">
    <property type="entry name" value="Peptidase_M1_dom"/>
</dbReference>
<feature type="binding site" evidence="10">
    <location>
        <begin position="283"/>
        <end position="288"/>
    </location>
    <ligand>
        <name>a peptide</name>
        <dbReference type="ChEBI" id="CHEBI:60466"/>
    </ligand>
</feature>
<feature type="binding site" evidence="11">
    <location>
        <position position="335"/>
    </location>
    <ligand>
        <name>Zn(2+)</name>
        <dbReference type="ChEBI" id="CHEBI:29105"/>
        <note>catalytic</note>
    </ligand>
</feature>
<reference evidence="13" key="1">
    <citation type="submission" date="2021-01" db="EMBL/GenBank/DDBJ databases">
        <authorList>
            <person name="Corre E."/>
            <person name="Pelletier E."/>
            <person name="Niang G."/>
            <person name="Scheremetjew M."/>
            <person name="Finn R."/>
            <person name="Kale V."/>
            <person name="Holt S."/>
            <person name="Cochrane G."/>
            <person name="Meng A."/>
            <person name="Brown T."/>
            <person name="Cohen L."/>
        </authorList>
    </citation>
    <scope>NUCLEOTIDE SEQUENCE</scope>
    <source>
        <strain evidence="13">CCMP645</strain>
    </source>
</reference>
<keyword evidence="8" id="KW-0482">Metalloprotease</keyword>